<gene>
    <name evidence="2" type="ORF">J2S39_001502</name>
</gene>
<keyword evidence="1" id="KW-0732">Signal</keyword>
<evidence type="ECO:0000313" key="2">
    <source>
        <dbReference type="EMBL" id="MDR7329826.1"/>
    </source>
</evidence>
<dbReference type="Pfam" id="PF10783">
    <property type="entry name" value="DUF2599"/>
    <property type="match status" value="1"/>
</dbReference>
<dbReference type="InterPro" id="IPR019719">
    <property type="entry name" value="DUF2599"/>
</dbReference>
<sequence length="113" mass="11971">MGAVATALLISLAMTGAMAGAGTDIIDHATVTATKNGNVWHVTPTPEGRELGSSAWSYDPTGEMELHGIPATDTMVNQLRCHALFVPDKTEWQLEEARPTRTMSGEMSSGCNP</sequence>
<organism evidence="2 3">
    <name type="scientific">Corynebacterium guangdongense</name>
    <dbReference type="NCBI Taxonomy" id="1783348"/>
    <lineage>
        <taxon>Bacteria</taxon>
        <taxon>Bacillati</taxon>
        <taxon>Actinomycetota</taxon>
        <taxon>Actinomycetes</taxon>
        <taxon>Mycobacteriales</taxon>
        <taxon>Corynebacteriaceae</taxon>
        <taxon>Corynebacterium</taxon>
    </lineage>
</organism>
<dbReference type="EMBL" id="JAVDXZ010000001">
    <property type="protein sequence ID" value="MDR7329826.1"/>
    <property type="molecule type" value="Genomic_DNA"/>
</dbReference>
<proteinExistence type="predicted"/>
<reference evidence="2" key="1">
    <citation type="submission" date="2023-07" db="EMBL/GenBank/DDBJ databases">
        <title>Sequencing the genomes of 1000 actinobacteria strains.</title>
        <authorList>
            <person name="Klenk H.-P."/>
        </authorList>
    </citation>
    <scope>NUCLEOTIDE SEQUENCE</scope>
    <source>
        <strain evidence="2">DSM 107476</strain>
    </source>
</reference>
<dbReference type="Proteomes" id="UP001180840">
    <property type="component" value="Unassembled WGS sequence"/>
</dbReference>
<feature type="signal peptide" evidence="1">
    <location>
        <begin position="1"/>
        <end position="19"/>
    </location>
</feature>
<evidence type="ECO:0000256" key="1">
    <source>
        <dbReference type="SAM" id="SignalP"/>
    </source>
</evidence>
<keyword evidence="3" id="KW-1185">Reference proteome</keyword>
<comment type="caution">
    <text evidence="2">The sequence shown here is derived from an EMBL/GenBank/DDBJ whole genome shotgun (WGS) entry which is preliminary data.</text>
</comment>
<evidence type="ECO:0008006" key="4">
    <source>
        <dbReference type="Google" id="ProtNLM"/>
    </source>
</evidence>
<name>A0ABU1ZY16_9CORY</name>
<evidence type="ECO:0000313" key="3">
    <source>
        <dbReference type="Proteomes" id="UP001180840"/>
    </source>
</evidence>
<accession>A0ABU1ZY16</accession>
<dbReference type="RefSeq" id="WP_290194953.1">
    <property type="nucleotide sequence ID" value="NZ_CP047654.1"/>
</dbReference>
<feature type="chain" id="PRO_5045135140" description="DUF2599 domain-containing protein" evidence="1">
    <location>
        <begin position="20"/>
        <end position="113"/>
    </location>
</feature>
<protein>
    <recommendedName>
        <fullName evidence="4">DUF2599 domain-containing protein</fullName>
    </recommendedName>
</protein>